<dbReference type="InterPro" id="IPR001492">
    <property type="entry name" value="Flagellin"/>
</dbReference>
<evidence type="ECO:0000259" key="1">
    <source>
        <dbReference type="Pfam" id="PF00669"/>
    </source>
</evidence>
<evidence type="ECO:0000313" key="2">
    <source>
        <dbReference type="EMBL" id="RHD92886.1"/>
    </source>
</evidence>
<accession>A0A414HWZ1</accession>
<dbReference type="InterPro" id="IPR001029">
    <property type="entry name" value="Flagellin_N"/>
</dbReference>
<proteinExistence type="predicted"/>
<gene>
    <name evidence="2" type="ORF">DW775_11095</name>
</gene>
<name>A0A414HWZ1_9FIRM</name>
<organism evidence="2 3">
    <name type="scientific">Agathobacter rectalis</name>
    <dbReference type="NCBI Taxonomy" id="39491"/>
    <lineage>
        <taxon>Bacteria</taxon>
        <taxon>Bacillati</taxon>
        <taxon>Bacillota</taxon>
        <taxon>Clostridia</taxon>
        <taxon>Lachnospirales</taxon>
        <taxon>Lachnospiraceae</taxon>
        <taxon>Agathobacter</taxon>
    </lineage>
</organism>
<sequence>MRITNNMIMGNTKTNINSTKVLVDKYNTQMTTQKKISKASDDPVIAIRSLRLSTSLSHLDQYKDNNIPDASSWMDVTETALSNMKSLLTDIRTQCVNGSTDTLTAEDRNTILQQLTALSEQVYTEGNADYAGRTVFTGYRTSSKLTFQKDTKSTYQITQEFSAADLSEKRYYTNGVTVPNSINAATPDCTTDVTEHSFQRIRLGYGNTTDDVKLSIDGKALTQGTDYTVYKSVSDFDPSKLSADDMAYIQETGEFVFGKNVAASIKDNDKKMSVTYVKTGFDSSDARPEYYYNCKDITDAVTLDADGNVPHNAAGDIIYSNPSKVVDFKFSSQEIKYTVANSTDITVNTQAKDVMDTGIKRDVDELIDVVQNAVNAHDKVSQIKKMMQQQQYSDKDSQAKLKTYLEAAEQEADYADNNLQKTYSQYITRFDDHLNKVNLALTNSGSTKSRLALIKNRVDEQQTTIEELKSTNEDRDISDIIIDFYAMYNAYQSSLTAASKANSQTLLDYL</sequence>
<comment type="caution">
    <text evidence="2">The sequence shown here is derived from an EMBL/GenBank/DDBJ whole genome shotgun (WGS) entry which is preliminary data.</text>
</comment>
<dbReference type="Proteomes" id="UP000284835">
    <property type="component" value="Unassembled WGS sequence"/>
</dbReference>
<dbReference type="SUPFAM" id="SSF64518">
    <property type="entry name" value="Phase 1 flagellin"/>
    <property type="match status" value="1"/>
</dbReference>
<dbReference type="EMBL" id="QSJS01000015">
    <property type="protein sequence ID" value="RHD92886.1"/>
    <property type="molecule type" value="Genomic_DNA"/>
</dbReference>
<dbReference type="RefSeq" id="WP_118084141.1">
    <property type="nucleotide sequence ID" value="NZ_QSJS01000015.1"/>
</dbReference>
<feature type="domain" description="Flagellin N-terminal" evidence="1">
    <location>
        <begin position="3"/>
        <end position="141"/>
    </location>
</feature>
<keyword evidence="2" id="KW-0969">Cilium</keyword>
<evidence type="ECO:0000313" key="3">
    <source>
        <dbReference type="Proteomes" id="UP000284835"/>
    </source>
</evidence>
<keyword evidence="2" id="KW-0282">Flagellum</keyword>
<dbReference type="Pfam" id="PF00669">
    <property type="entry name" value="Flagellin_N"/>
    <property type="match status" value="1"/>
</dbReference>
<dbReference type="PANTHER" id="PTHR42792">
    <property type="entry name" value="FLAGELLIN"/>
    <property type="match status" value="1"/>
</dbReference>
<reference evidence="2 3" key="1">
    <citation type="submission" date="2018-08" db="EMBL/GenBank/DDBJ databases">
        <title>A genome reference for cultivated species of the human gut microbiota.</title>
        <authorList>
            <person name="Zou Y."/>
            <person name="Xue W."/>
            <person name="Luo G."/>
        </authorList>
    </citation>
    <scope>NUCLEOTIDE SEQUENCE [LARGE SCALE GENOMIC DNA]</scope>
    <source>
        <strain evidence="2 3">AM30-13AC</strain>
    </source>
</reference>
<dbReference type="AlphaFoldDB" id="A0A414HWZ1"/>
<dbReference type="Gene3D" id="1.20.1330.10">
    <property type="entry name" value="f41 fragment of flagellin, N-terminal domain"/>
    <property type="match status" value="1"/>
</dbReference>
<keyword evidence="2" id="KW-0966">Cell projection</keyword>
<dbReference type="PANTHER" id="PTHR42792:SF1">
    <property type="entry name" value="FLAGELLAR HOOK-ASSOCIATED PROTEIN 3"/>
    <property type="match status" value="1"/>
</dbReference>
<protein>
    <submittedName>
        <fullName evidence="2">Flagellar biosynthesis protein FlgL</fullName>
    </submittedName>
</protein>
<dbReference type="GO" id="GO:0005198">
    <property type="term" value="F:structural molecule activity"/>
    <property type="evidence" value="ECO:0007669"/>
    <property type="project" value="InterPro"/>
</dbReference>
<dbReference type="GO" id="GO:0009288">
    <property type="term" value="C:bacterial-type flagellum"/>
    <property type="evidence" value="ECO:0007669"/>
    <property type="project" value="InterPro"/>
</dbReference>